<feature type="region of interest" description="Disordered" evidence="1">
    <location>
        <begin position="57"/>
        <end position="84"/>
    </location>
</feature>
<sequence>MMENQERDYNMIGESAESPIVIDDSDMEENEREILQDERSQQNEHFCPNLEEEIENDEEEIDFEGEHESEIYENTDSESEGEVENMDDTLDYTSPMTFEKYNHLCLYHRGYYPRRGTGTNRTNRDVTGMMIKIKTWSSGKDPSRYLNIIRDHADL</sequence>
<protein>
    <submittedName>
        <fullName evidence="3">DDE_Tnp_1_7 domain-containing protein</fullName>
    </submittedName>
</protein>
<evidence type="ECO:0000313" key="3">
    <source>
        <dbReference type="WBParaSite" id="SPAL_0001561200.1"/>
    </source>
</evidence>
<reference evidence="3" key="1">
    <citation type="submission" date="2017-02" db="UniProtKB">
        <authorList>
            <consortium name="WormBaseParasite"/>
        </authorList>
    </citation>
    <scope>IDENTIFICATION</scope>
</reference>
<feature type="region of interest" description="Disordered" evidence="1">
    <location>
        <begin position="1"/>
        <end position="45"/>
    </location>
</feature>
<dbReference type="AlphaFoldDB" id="A0A0N5CCL0"/>
<feature type="compositionally biased region" description="Basic and acidic residues" evidence="1">
    <location>
        <begin position="32"/>
        <end position="42"/>
    </location>
</feature>
<name>A0A0N5CCL0_STREA</name>
<organism evidence="2 3">
    <name type="scientific">Strongyloides papillosus</name>
    <name type="common">Intestinal threadworm</name>
    <dbReference type="NCBI Taxonomy" id="174720"/>
    <lineage>
        <taxon>Eukaryota</taxon>
        <taxon>Metazoa</taxon>
        <taxon>Ecdysozoa</taxon>
        <taxon>Nematoda</taxon>
        <taxon>Chromadorea</taxon>
        <taxon>Rhabditida</taxon>
        <taxon>Tylenchina</taxon>
        <taxon>Panagrolaimomorpha</taxon>
        <taxon>Strongyloidoidea</taxon>
        <taxon>Strongyloididae</taxon>
        <taxon>Strongyloides</taxon>
    </lineage>
</organism>
<keyword evidence="2" id="KW-1185">Reference proteome</keyword>
<dbReference type="WBParaSite" id="SPAL_0001561200.1">
    <property type="protein sequence ID" value="SPAL_0001561200.1"/>
    <property type="gene ID" value="SPAL_0001561200"/>
</dbReference>
<evidence type="ECO:0000256" key="1">
    <source>
        <dbReference type="SAM" id="MobiDB-lite"/>
    </source>
</evidence>
<accession>A0A0N5CCL0</accession>
<feature type="compositionally biased region" description="Acidic residues" evidence="1">
    <location>
        <begin position="71"/>
        <end position="84"/>
    </location>
</feature>
<dbReference type="Proteomes" id="UP000046392">
    <property type="component" value="Unplaced"/>
</dbReference>
<proteinExistence type="predicted"/>
<evidence type="ECO:0000313" key="2">
    <source>
        <dbReference type="Proteomes" id="UP000046392"/>
    </source>
</evidence>